<feature type="transmembrane region" description="Helical" evidence="1">
    <location>
        <begin position="97"/>
        <end position="121"/>
    </location>
</feature>
<gene>
    <name evidence="2" type="primary">ORFA</name>
</gene>
<proteinExistence type="predicted"/>
<feature type="transmembrane region" description="Helical" evidence="1">
    <location>
        <begin position="40"/>
        <end position="66"/>
    </location>
</feature>
<keyword evidence="1" id="KW-1133">Transmembrane helix</keyword>
<evidence type="ECO:0000256" key="1">
    <source>
        <dbReference type="SAM" id="Phobius"/>
    </source>
</evidence>
<dbReference type="CTD" id="38458759"/>
<protein>
    <submittedName>
        <fullName evidence="2">Uncharacterized protein</fullName>
    </submittedName>
</protein>
<keyword evidence="2" id="KW-0496">Mitochondrion</keyword>
<dbReference type="EMBL" id="MH545699">
    <property type="protein sequence ID" value="AYQ93805.1"/>
    <property type="molecule type" value="Genomic_DNA"/>
</dbReference>
<keyword evidence="1" id="KW-0472">Membrane</keyword>
<accession>A0A3G3LM53</accession>
<feature type="transmembrane region" description="Helical" evidence="1">
    <location>
        <begin position="72"/>
        <end position="90"/>
    </location>
</feature>
<organism evidence="2">
    <name type="scientific">Actinia equina</name>
    <name type="common">Beadlet anemone</name>
    <dbReference type="NCBI Taxonomy" id="6106"/>
    <lineage>
        <taxon>Eukaryota</taxon>
        <taxon>Metazoa</taxon>
        <taxon>Cnidaria</taxon>
        <taxon>Anthozoa</taxon>
        <taxon>Hexacorallia</taxon>
        <taxon>Actiniaria</taxon>
        <taxon>Actiniidae</taxon>
        <taxon>Actinia</taxon>
    </lineage>
</organism>
<dbReference type="GeneID" id="38458759"/>
<sequence>MSQLALKNLIKRKWLSVIIISYLFFIVVKSGGDNFICVKVTLLSLAVLFTHYPWLSFSLLIISVLMNLLKGYYLLTIFILFFLIMFRVALYKKVKGIGWLILIYWSALILMWTGAIVISYWGETFFKFLSYNQIGPEPFGLSMSFEQSEAPSFKLAPEVWARPSWIYSVGALSIVEGFAQTPFENMTYLLEVKGLTTGFPSRASLAQVEIDPLIYKLESTGLFPFKPSVIENFRGLLKDWHCEPLLFLSNFFEAHLSKLALVEEKFQSIGLYQKKLFGLHLYNDWLVLTTYDECTRIGINSMTPMGPLDTSQLTDIKVFGSNIKLMFGERQIEIALSNLRETKALGLQELWDNSPPEPRAFDNPNFVHRDLNLHTGPRPSSWLIERFTSPRGSNPFVDSFSQFMGKEVENVTSPLMKNGEDVLYITFADGSFLSFPVEVKVGHTPSSWSPRLELMPDRINFVSPEFFMFLTPPTGFFMPTNQNILDIPINWVWGPPLFYKGVLTGNPLDFADDYDHPGALNLIKKITKSNIFHDMSVYQTKGQGQGSQGILKNFETFLKNFNKEELAQCDQLPPAIKLPREELFSRGYIQPITAVKLWLYGGNTHSPNTSYELTRKVLYLPKKLFLVRSLRQQILKSEGSCQVSP</sequence>
<keyword evidence="1" id="KW-0812">Transmembrane</keyword>
<name>A0A3G3LM53_ACTEQ</name>
<dbReference type="AlphaFoldDB" id="A0A3G3LM53"/>
<evidence type="ECO:0000313" key="2">
    <source>
        <dbReference type="EMBL" id="AYQ93805.1"/>
    </source>
</evidence>
<feature type="transmembrane region" description="Helical" evidence="1">
    <location>
        <begin position="12"/>
        <end position="28"/>
    </location>
</feature>
<reference evidence="2" key="1">
    <citation type="journal article" date="2019" name="J. Exp. Mar. Biol. Ecol.">
        <title>Morphotypes of the common beadlet anemone Actinia equina (L.) are genetically distinct.</title>
        <authorList>
            <person name="Wilding C.S."/>
            <person name="Weedall G.D."/>
        </authorList>
    </citation>
    <scope>NUCLEOTIDE SEQUENCE</scope>
</reference>
<geneLocation type="mitochondrion" evidence="2"/>
<dbReference type="RefSeq" id="YP_009538765.1">
    <property type="nucleotide sequence ID" value="NC_039929.1"/>
</dbReference>